<gene>
    <name evidence="3" type="ORF">GCM10023231_42360</name>
</gene>
<dbReference type="EMBL" id="BAABIQ010000044">
    <property type="protein sequence ID" value="GAA4808606.1"/>
    <property type="molecule type" value="Genomic_DNA"/>
</dbReference>
<reference evidence="4" key="1">
    <citation type="journal article" date="2019" name="Int. J. Syst. Evol. Microbiol.">
        <title>The Global Catalogue of Microorganisms (GCM) 10K type strain sequencing project: providing services to taxonomists for standard genome sequencing and annotation.</title>
        <authorList>
            <consortium name="The Broad Institute Genomics Platform"/>
            <consortium name="The Broad Institute Genome Sequencing Center for Infectious Disease"/>
            <person name="Wu L."/>
            <person name="Ma J."/>
        </authorList>
    </citation>
    <scope>NUCLEOTIDE SEQUENCE [LARGE SCALE GENOMIC DNA]</scope>
    <source>
        <strain evidence="4">JCM 18200</strain>
    </source>
</reference>
<sequence length="207" mass="23533">MACSITIRILEDKNVKQMNKALLSMYADRLVPASDIFTMAEHLYAKMFLLLAVEREVEWHQDTMLALKKRLITHTHAIDTLLEKYEQTYLVDREKAFLKGFKHELTNYKERESELLAADINQLLKVVAHVQKAKAALKAAINALSEVEKIQTTVGKELMADVQFVVKGTRFFSALQLILSIIIGIMVVALVLESKSMIKSNIPFNLN</sequence>
<evidence type="ECO:0000259" key="2">
    <source>
        <dbReference type="Pfam" id="PF12729"/>
    </source>
</evidence>
<protein>
    <recommendedName>
        <fullName evidence="2">Chemotaxis methyl-accepting receptor HlyB-like 4HB MCP domain-containing protein</fullName>
    </recommendedName>
</protein>
<evidence type="ECO:0000313" key="3">
    <source>
        <dbReference type="EMBL" id="GAA4808606.1"/>
    </source>
</evidence>
<keyword evidence="1" id="KW-1133">Transmembrane helix</keyword>
<dbReference type="Pfam" id="PF12729">
    <property type="entry name" value="4HB_MCP_1"/>
    <property type="match status" value="1"/>
</dbReference>
<proteinExistence type="predicted"/>
<comment type="caution">
    <text evidence="3">The sequence shown here is derived from an EMBL/GenBank/DDBJ whole genome shotgun (WGS) entry which is preliminary data.</text>
</comment>
<organism evidence="3 4">
    <name type="scientific">Olivibacter ginsenosidimutans</name>
    <dbReference type="NCBI Taxonomy" id="1176537"/>
    <lineage>
        <taxon>Bacteria</taxon>
        <taxon>Pseudomonadati</taxon>
        <taxon>Bacteroidota</taxon>
        <taxon>Sphingobacteriia</taxon>
        <taxon>Sphingobacteriales</taxon>
        <taxon>Sphingobacteriaceae</taxon>
        <taxon>Olivibacter</taxon>
    </lineage>
</organism>
<dbReference type="Proteomes" id="UP001501411">
    <property type="component" value="Unassembled WGS sequence"/>
</dbReference>
<dbReference type="InterPro" id="IPR024478">
    <property type="entry name" value="HlyB_4HB_MCP"/>
</dbReference>
<name>A0ABP9CGP7_9SPHI</name>
<feature type="domain" description="Chemotaxis methyl-accepting receptor HlyB-like 4HB MCP" evidence="2">
    <location>
        <begin position="9"/>
        <end position="163"/>
    </location>
</feature>
<feature type="transmembrane region" description="Helical" evidence="1">
    <location>
        <begin position="171"/>
        <end position="192"/>
    </location>
</feature>
<evidence type="ECO:0000313" key="4">
    <source>
        <dbReference type="Proteomes" id="UP001501411"/>
    </source>
</evidence>
<keyword evidence="4" id="KW-1185">Reference proteome</keyword>
<evidence type="ECO:0000256" key="1">
    <source>
        <dbReference type="SAM" id="Phobius"/>
    </source>
</evidence>
<accession>A0ABP9CGP7</accession>
<keyword evidence="1" id="KW-0472">Membrane</keyword>
<keyword evidence="1" id="KW-0812">Transmembrane</keyword>